<feature type="transmembrane region" description="Helical" evidence="9">
    <location>
        <begin position="37"/>
        <end position="58"/>
    </location>
</feature>
<keyword evidence="2 9" id="KW-0813">Transport</keyword>
<gene>
    <name evidence="9 10" type="primary">secE</name>
    <name evidence="10" type="ORF">LSG31_06465</name>
</gene>
<sequence length="71" mass="7970">MSSFVGGLRSGSSKLISYFKEGVSELKRVRWPNRKQTINYTAVVIITVLFLSVVVYLFDLGISKLLNLIGF</sequence>
<dbReference type="RefSeq" id="WP_347438568.1">
    <property type="nucleotide sequence ID" value="NZ_CP089291.1"/>
</dbReference>
<evidence type="ECO:0000313" key="11">
    <source>
        <dbReference type="Proteomes" id="UP000830167"/>
    </source>
</evidence>
<evidence type="ECO:0000256" key="2">
    <source>
        <dbReference type="ARBA" id="ARBA00022448"/>
    </source>
</evidence>
<keyword evidence="5 9" id="KW-0653">Protein transport</keyword>
<evidence type="ECO:0000256" key="4">
    <source>
        <dbReference type="ARBA" id="ARBA00022692"/>
    </source>
</evidence>
<dbReference type="InterPro" id="IPR001901">
    <property type="entry name" value="Translocase_SecE/Sec61-g"/>
</dbReference>
<reference evidence="10" key="1">
    <citation type="submission" date="2021-12" db="EMBL/GenBank/DDBJ databases">
        <title>Alicyclobacillaceae gen. nov., sp. nov., isolated from chalcocite enrichment system.</title>
        <authorList>
            <person name="Jiang Z."/>
        </authorList>
    </citation>
    <scope>NUCLEOTIDE SEQUENCE</scope>
    <source>
        <strain evidence="10">MYW30-H2</strain>
    </source>
</reference>
<evidence type="ECO:0000256" key="8">
    <source>
        <dbReference type="ARBA" id="ARBA00023136"/>
    </source>
</evidence>
<dbReference type="Proteomes" id="UP000830167">
    <property type="component" value="Chromosome"/>
</dbReference>
<organism evidence="10 11">
    <name type="scientific">Fodinisporobacter ferrooxydans</name>
    <dbReference type="NCBI Taxonomy" id="2901836"/>
    <lineage>
        <taxon>Bacteria</taxon>
        <taxon>Bacillati</taxon>
        <taxon>Bacillota</taxon>
        <taxon>Bacilli</taxon>
        <taxon>Bacillales</taxon>
        <taxon>Alicyclobacillaceae</taxon>
        <taxon>Fodinisporobacter</taxon>
    </lineage>
</organism>
<dbReference type="EMBL" id="CP089291">
    <property type="protein sequence ID" value="UOF91878.1"/>
    <property type="molecule type" value="Genomic_DNA"/>
</dbReference>
<keyword evidence="7 9" id="KW-0811">Translocation</keyword>
<evidence type="ECO:0000256" key="7">
    <source>
        <dbReference type="ARBA" id="ARBA00023010"/>
    </source>
</evidence>
<dbReference type="PROSITE" id="PS01067">
    <property type="entry name" value="SECE_SEC61G"/>
    <property type="match status" value="1"/>
</dbReference>
<accession>A0ABY4CRP6</accession>
<dbReference type="Gene3D" id="1.20.5.1030">
    <property type="entry name" value="Preprotein translocase secy subunit"/>
    <property type="match status" value="1"/>
</dbReference>
<dbReference type="PANTHER" id="PTHR33910">
    <property type="entry name" value="PROTEIN TRANSLOCASE SUBUNIT SECE"/>
    <property type="match status" value="1"/>
</dbReference>
<evidence type="ECO:0000256" key="9">
    <source>
        <dbReference type="HAMAP-Rule" id="MF_00422"/>
    </source>
</evidence>
<dbReference type="InterPro" id="IPR038379">
    <property type="entry name" value="SecE_sf"/>
</dbReference>
<keyword evidence="6 9" id="KW-1133">Transmembrane helix</keyword>
<keyword evidence="4 9" id="KW-0812">Transmembrane</keyword>
<comment type="subcellular location">
    <subcellularLocation>
        <location evidence="9">Cell membrane</location>
        <topology evidence="9">Single-pass membrane protein</topology>
    </subcellularLocation>
    <subcellularLocation>
        <location evidence="1">Membrane</location>
    </subcellularLocation>
</comment>
<keyword evidence="11" id="KW-1185">Reference proteome</keyword>
<evidence type="ECO:0000313" key="10">
    <source>
        <dbReference type="EMBL" id="UOF91878.1"/>
    </source>
</evidence>
<comment type="similarity">
    <text evidence="9">Belongs to the SecE/SEC61-gamma family.</text>
</comment>
<dbReference type="HAMAP" id="MF_00422">
    <property type="entry name" value="SecE"/>
    <property type="match status" value="1"/>
</dbReference>
<dbReference type="Pfam" id="PF00584">
    <property type="entry name" value="SecE"/>
    <property type="match status" value="1"/>
</dbReference>
<dbReference type="PANTHER" id="PTHR33910:SF1">
    <property type="entry name" value="PROTEIN TRANSLOCASE SUBUNIT SECE"/>
    <property type="match status" value="1"/>
</dbReference>
<keyword evidence="3 9" id="KW-1003">Cell membrane</keyword>
<keyword evidence="8 9" id="KW-0472">Membrane</keyword>
<dbReference type="NCBIfam" id="TIGR00964">
    <property type="entry name" value="secE_bact"/>
    <property type="match status" value="1"/>
</dbReference>
<proteinExistence type="inferred from homology"/>
<evidence type="ECO:0000256" key="1">
    <source>
        <dbReference type="ARBA" id="ARBA00004370"/>
    </source>
</evidence>
<comment type="function">
    <text evidence="9">Essential subunit of the Sec protein translocation channel SecYEG. Clamps together the 2 halves of SecY. May contact the channel plug during translocation.</text>
</comment>
<evidence type="ECO:0000256" key="5">
    <source>
        <dbReference type="ARBA" id="ARBA00022927"/>
    </source>
</evidence>
<evidence type="ECO:0000256" key="3">
    <source>
        <dbReference type="ARBA" id="ARBA00022475"/>
    </source>
</evidence>
<comment type="subunit">
    <text evidence="9">Component of the Sec protein translocase complex. Heterotrimer consisting of SecY, SecE and SecG subunits. The heterotrimers can form oligomers, although 1 heterotrimer is thought to be able to translocate proteins. Interacts with the ribosome. Interacts with SecDF, and other proteins may be involved. Interacts with SecA.</text>
</comment>
<evidence type="ECO:0000256" key="6">
    <source>
        <dbReference type="ARBA" id="ARBA00022989"/>
    </source>
</evidence>
<protein>
    <recommendedName>
        <fullName evidence="9">Protein translocase subunit SecE</fullName>
    </recommendedName>
</protein>
<dbReference type="InterPro" id="IPR005807">
    <property type="entry name" value="SecE_bac"/>
</dbReference>
<name>A0ABY4CRP6_9BACL</name>